<evidence type="ECO:0008006" key="3">
    <source>
        <dbReference type="Google" id="ProtNLM"/>
    </source>
</evidence>
<dbReference type="OrthoDB" id="5792746at2"/>
<reference evidence="1 2" key="1">
    <citation type="journal article" date="2002" name="Environ. Microbiol.">
        <title>Complete genome sequence and comparative analysis of the metabolically versatile Pseudomonas putida KT2440.</title>
        <authorList>
            <person name="Nelson K.E."/>
            <person name="Weinel C."/>
            <person name="Paulsen I.T."/>
            <person name="Dodson R.J."/>
            <person name="Hilbert H."/>
            <person name="Martins dos Santos V.A."/>
            <person name="Fouts D.E."/>
            <person name="Gill S.R."/>
            <person name="Pop M."/>
            <person name="Holmes M."/>
            <person name="Brinkac L."/>
            <person name="Beanan M."/>
            <person name="DeBoy R.T."/>
            <person name="Daugherty S."/>
            <person name="Kolonay J."/>
            <person name="Madupu R."/>
            <person name="Nelson W."/>
            <person name="White O."/>
            <person name="Peterson J."/>
            <person name="Khouri H."/>
            <person name="Hance I."/>
            <person name="Chris Lee P."/>
            <person name="Holtzapple E."/>
            <person name="Scanlan D."/>
            <person name="Tran K."/>
            <person name="Moazzez A."/>
            <person name="Utterback T."/>
            <person name="Rizzo M."/>
            <person name="Lee K."/>
            <person name="Kosack D."/>
            <person name="Moestl D."/>
            <person name="Wedler H."/>
            <person name="Lauber J."/>
            <person name="Stjepandic D."/>
            <person name="Hoheisel J."/>
            <person name="Straetz M."/>
            <person name="Heim S."/>
            <person name="Kiewitz C."/>
            <person name="Eisen J.A."/>
            <person name="Timmis K.N."/>
            <person name="Dusterhoft A."/>
            <person name="Tummler B."/>
            <person name="Fraser C.M."/>
        </authorList>
    </citation>
    <scope>NUCLEOTIDE SEQUENCE [LARGE SCALE GENOMIC DNA]</scope>
    <source>
        <strain evidence="2">ATCC 47054 / DSM 6125 / CFBP 8728 / NCIMB 11950 / KT2440</strain>
    </source>
</reference>
<organism evidence="1 2">
    <name type="scientific">Pseudomonas putida (strain ATCC 47054 / DSM 6125 / CFBP 8728 / NCIMB 11950 / KT2440)</name>
    <dbReference type="NCBI Taxonomy" id="160488"/>
    <lineage>
        <taxon>Bacteria</taxon>
        <taxon>Pseudomonadati</taxon>
        <taxon>Pseudomonadota</taxon>
        <taxon>Gammaproteobacteria</taxon>
        <taxon>Pseudomonadales</taxon>
        <taxon>Pseudomonadaceae</taxon>
        <taxon>Pseudomonas</taxon>
    </lineage>
</organism>
<dbReference type="KEGG" id="ppu:PP_2690"/>
<dbReference type="SUPFAM" id="SSF89733">
    <property type="entry name" value="L-sulfolactate dehydrogenase-like"/>
    <property type="match status" value="1"/>
</dbReference>
<dbReference type="eggNOG" id="COG2055">
    <property type="taxonomic scope" value="Bacteria"/>
</dbReference>
<dbReference type="PaxDb" id="160488-PP_2690"/>
<dbReference type="HOGENOM" id="CLU_097163_0_0_6"/>
<dbReference type="EMBL" id="AE015451">
    <property type="protein sequence ID" value="AAN68298.1"/>
    <property type="molecule type" value="Genomic_DNA"/>
</dbReference>
<evidence type="ECO:0000313" key="1">
    <source>
        <dbReference type="EMBL" id="AAN68298.1"/>
    </source>
</evidence>
<accession>Q88JF9</accession>
<proteinExistence type="predicted"/>
<dbReference type="Proteomes" id="UP000000556">
    <property type="component" value="Chromosome"/>
</dbReference>
<dbReference type="AlphaFoldDB" id="Q88JF9"/>
<dbReference type="Pfam" id="PF12525">
    <property type="entry name" value="DUF3726"/>
    <property type="match status" value="1"/>
</dbReference>
<reference evidence="1 2" key="2">
    <citation type="journal article" date="2016" name="Environ. Microbiol.">
        <title>The revisited genome of Pseudomonas putida KT2440 enlightens its value as a robust metabolic chassis.</title>
        <authorList>
            <person name="Belda E."/>
            <person name="van Heck R.G."/>
            <person name="Lopez-Sanchez M.J."/>
            <person name="Cruveiller S."/>
            <person name="Barbe V."/>
            <person name="Fraser C."/>
            <person name="Klenk H.P."/>
            <person name="Petersen J."/>
            <person name="Morgat A."/>
            <person name="Nikel P.I."/>
            <person name="Vallenet D."/>
            <person name="Rouy Z."/>
            <person name="Sekowska A."/>
            <person name="Martins Dos Santos V.A."/>
            <person name="de Lorenzo V."/>
            <person name="Danchin A."/>
            <person name="Medigue C."/>
        </authorList>
    </citation>
    <scope>NUCLEOTIDE SEQUENCE [LARGE SCALE GENOMIC DNA]</scope>
    <source>
        <strain evidence="2">ATCC 47054 / DSM 6125 / CFBP 8728 / NCIMB 11950 / KT2440</strain>
    </source>
</reference>
<gene>
    <name evidence="1" type="ordered locus">PP_2690</name>
</gene>
<dbReference type="InterPro" id="IPR036111">
    <property type="entry name" value="Mal/L-sulfo/L-lacto_DH-like_sf"/>
</dbReference>
<dbReference type="PATRIC" id="fig|160488.4.peg.2853"/>
<dbReference type="STRING" id="160488.PP_2690"/>
<dbReference type="GO" id="GO:0016491">
    <property type="term" value="F:oxidoreductase activity"/>
    <property type="evidence" value="ECO:0007669"/>
    <property type="project" value="InterPro"/>
</dbReference>
<protein>
    <recommendedName>
        <fullName evidence="3">DUF3726 domain-containing protein</fullName>
    </recommendedName>
</protein>
<dbReference type="BioCyc" id="PPUT160488:G1G01-2871-MONOMER"/>
<evidence type="ECO:0000313" key="2">
    <source>
        <dbReference type="Proteomes" id="UP000000556"/>
    </source>
</evidence>
<keyword evidence="2" id="KW-1185">Reference proteome</keyword>
<name>Q88JF9_PSEPK</name>
<sequence length="233" mass="25632">MTMRVSLNEIQVMCRKAFEGMGFAPGDCEDAAELVGWLQLQGLDGVGALEKALRYLQAEAARPYALCHEDNALLVIDAKGQSVLRCAATVVELAAAKAMRCGQAELRIRHCHNRLLLLGYLSRAAVQGLHVQARWEDARRYHWADFTAGMPRPELSSETRPQAIEAAAQDVMVLFTRAGQTAQAISDPQRTLQQGFTVNEHTWQRLRQLAEHILVESTDASRRHGAGGGSDAD</sequence>
<dbReference type="InterPro" id="IPR022201">
    <property type="entry name" value="DUF3726"/>
</dbReference>